<dbReference type="AlphaFoldDB" id="A0A0A9DVP1"/>
<evidence type="ECO:0000313" key="1">
    <source>
        <dbReference type="EMBL" id="JAD90768.1"/>
    </source>
</evidence>
<sequence>MLPGGSSLVALLEEAAVLIQDVSDILQSFSIPDFFSILLSGVGDSRSLCLFFIIDGVHPKLFAALFSTILGLSSCLGDPHNLKGVGTFVVDRINCLRPNGLYSCRSSEVTRSQLTNGSSKPGNLGGL</sequence>
<name>A0A0A9DVP1_ARUDO</name>
<proteinExistence type="predicted"/>
<accession>A0A0A9DVP1</accession>
<organism evidence="1">
    <name type="scientific">Arundo donax</name>
    <name type="common">Giant reed</name>
    <name type="synonym">Donax arundinaceus</name>
    <dbReference type="NCBI Taxonomy" id="35708"/>
    <lineage>
        <taxon>Eukaryota</taxon>
        <taxon>Viridiplantae</taxon>
        <taxon>Streptophyta</taxon>
        <taxon>Embryophyta</taxon>
        <taxon>Tracheophyta</taxon>
        <taxon>Spermatophyta</taxon>
        <taxon>Magnoliopsida</taxon>
        <taxon>Liliopsida</taxon>
        <taxon>Poales</taxon>
        <taxon>Poaceae</taxon>
        <taxon>PACMAD clade</taxon>
        <taxon>Arundinoideae</taxon>
        <taxon>Arundineae</taxon>
        <taxon>Arundo</taxon>
    </lineage>
</organism>
<protein>
    <submittedName>
        <fullName evidence="1">Uncharacterized protein</fullName>
    </submittedName>
</protein>
<dbReference type="EMBL" id="GBRH01207127">
    <property type="protein sequence ID" value="JAD90768.1"/>
    <property type="molecule type" value="Transcribed_RNA"/>
</dbReference>
<reference evidence="1" key="1">
    <citation type="submission" date="2014-09" db="EMBL/GenBank/DDBJ databases">
        <authorList>
            <person name="Magalhaes I.L.F."/>
            <person name="Oliveira U."/>
            <person name="Santos F.R."/>
            <person name="Vidigal T.H.D.A."/>
            <person name="Brescovit A.D."/>
            <person name="Santos A.J."/>
        </authorList>
    </citation>
    <scope>NUCLEOTIDE SEQUENCE</scope>
    <source>
        <tissue evidence="1">Shoot tissue taken approximately 20 cm above the soil surface</tissue>
    </source>
</reference>
<reference evidence="1" key="2">
    <citation type="journal article" date="2015" name="Data Brief">
        <title>Shoot transcriptome of the giant reed, Arundo donax.</title>
        <authorList>
            <person name="Barrero R.A."/>
            <person name="Guerrero F.D."/>
            <person name="Moolhuijzen P."/>
            <person name="Goolsby J.A."/>
            <person name="Tidwell J."/>
            <person name="Bellgard S.E."/>
            <person name="Bellgard M.I."/>
        </authorList>
    </citation>
    <scope>NUCLEOTIDE SEQUENCE</scope>
    <source>
        <tissue evidence="1">Shoot tissue taken approximately 20 cm above the soil surface</tissue>
    </source>
</reference>